<dbReference type="RefSeq" id="XP_060298620.1">
    <property type="nucleotide sequence ID" value="XM_060445181.1"/>
</dbReference>
<evidence type="ECO:0000313" key="1">
    <source>
        <dbReference type="EMBL" id="KAK0722696.1"/>
    </source>
</evidence>
<dbReference type="GeneID" id="85328451"/>
<comment type="caution">
    <text evidence="1">The sequence shown here is derived from an EMBL/GenBank/DDBJ whole genome shotgun (WGS) entry which is preliminary data.</text>
</comment>
<proteinExistence type="predicted"/>
<name>A0AA40AVG1_9PEZI</name>
<protein>
    <submittedName>
        <fullName evidence="1">Uncharacterized protein</fullName>
    </submittedName>
</protein>
<accession>A0AA40AVG1</accession>
<evidence type="ECO:0000313" key="2">
    <source>
        <dbReference type="Proteomes" id="UP001172101"/>
    </source>
</evidence>
<dbReference type="AlphaFoldDB" id="A0AA40AVG1"/>
<dbReference type="EMBL" id="JAUIRO010000003">
    <property type="protein sequence ID" value="KAK0722696.1"/>
    <property type="molecule type" value="Genomic_DNA"/>
</dbReference>
<sequence>MHEDGFRGPEQQFTIINLTSHEIVDCFKKGHKLPMAIAKNQVDRIAKIGENFTIGVIVAGGSLRTKEAKELFFADCPLPGHCIKFVEAMSVQYVSVTNCHGAAVAITKNRTVMEFLRSGAAIAIQKLTLKNNNHLWDDLALMVLDKDQPISQEEEVHGENELRIIVDPFYEQRMAARAMDDDEDSEDSEHAMDIYDYGKDCTSVLTTDELKPPPQEVPPRTLHFEDCYNLFYLDQRKGGKLSYKVSLEELPATPRQGTSASGNNSTVFLDVTVSRRHPAMLPERKDDRQWKLPIYFDPGHNYVHVDIDAMSDSERVFAEQDELRRGLRPGHNCVHVDIDAMPDSERVFAEQDELRRGLRPRHNRVKIDINAMPDS</sequence>
<organism evidence="1 2">
    <name type="scientific">Lasiosphaeria miniovina</name>
    <dbReference type="NCBI Taxonomy" id="1954250"/>
    <lineage>
        <taxon>Eukaryota</taxon>
        <taxon>Fungi</taxon>
        <taxon>Dikarya</taxon>
        <taxon>Ascomycota</taxon>
        <taxon>Pezizomycotina</taxon>
        <taxon>Sordariomycetes</taxon>
        <taxon>Sordariomycetidae</taxon>
        <taxon>Sordariales</taxon>
        <taxon>Lasiosphaeriaceae</taxon>
        <taxon>Lasiosphaeria</taxon>
    </lineage>
</organism>
<dbReference type="Proteomes" id="UP001172101">
    <property type="component" value="Unassembled WGS sequence"/>
</dbReference>
<keyword evidence="2" id="KW-1185">Reference proteome</keyword>
<reference evidence="1" key="1">
    <citation type="submission" date="2023-06" db="EMBL/GenBank/DDBJ databases">
        <title>Genome-scale phylogeny and comparative genomics of the fungal order Sordariales.</title>
        <authorList>
            <consortium name="Lawrence Berkeley National Laboratory"/>
            <person name="Hensen N."/>
            <person name="Bonometti L."/>
            <person name="Westerberg I."/>
            <person name="Brannstrom I.O."/>
            <person name="Guillou S."/>
            <person name="Cros-Aarteil S."/>
            <person name="Calhoun S."/>
            <person name="Haridas S."/>
            <person name="Kuo A."/>
            <person name="Mondo S."/>
            <person name="Pangilinan J."/>
            <person name="Riley R."/>
            <person name="LaButti K."/>
            <person name="Andreopoulos B."/>
            <person name="Lipzen A."/>
            <person name="Chen C."/>
            <person name="Yanf M."/>
            <person name="Daum C."/>
            <person name="Ng V."/>
            <person name="Clum A."/>
            <person name="Steindorff A."/>
            <person name="Ohm R."/>
            <person name="Martin F."/>
            <person name="Silar P."/>
            <person name="Natvig D."/>
            <person name="Lalanne C."/>
            <person name="Gautier V."/>
            <person name="Ament-velasquez S.L."/>
            <person name="Kruys A."/>
            <person name="Hutchinson M.I."/>
            <person name="Powell A.J."/>
            <person name="Barry K."/>
            <person name="Miller A.N."/>
            <person name="Grigoriev I.V."/>
            <person name="Debuchy R."/>
            <person name="Gladieux P."/>
            <person name="Thoren M.H."/>
            <person name="Johannesson H."/>
        </authorList>
    </citation>
    <scope>NUCLEOTIDE SEQUENCE</scope>
    <source>
        <strain evidence="1">SMH2392-1A</strain>
    </source>
</reference>
<gene>
    <name evidence="1" type="ORF">B0T26DRAFT_750064</name>
</gene>